<sequence length="182" mass="20545">MVLIPKKRDGEEGLMFVDINIASQKRGALVDTRASDLFISEKAAKKLGLSIKKSNKNIKTVNFEEASTVGVVRNVELQIDEWKGNEEFKVIQLDDYDYVLGLNFLDKIQVGTKVLSSIQLVEDVSYRRNIDLIERNATKALSEKLMEHEINMRLVESTVEPPPLGKVGCVSDFEGKEDMQKQ</sequence>
<dbReference type="SUPFAM" id="SSF50630">
    <property type="entry name" value="Acid proteases"/>
    <property type="match status" value="1"/>
</dbReference>
<evidence type="ECO:0000313" key="1">
    <source>
        <dbReference type="EMBL" id="MBA0842299.1"/>
    </source>
</evidence>
<organism evidence="1 2">
    <name type="scientific">Gossypium armourianum</name>
    <dbReference type="NCBI Taxonomy" id="34283"/>
    <lineage>
        <taxon>Eukaryota</taxon>
        <taxon>Viridiplantae</taxon>
        <taxon>Streptophyta</taxon>
        <taxon>Embryophyta</taxon>
        <taxon>Tracheophyta</taxon>
        <taxon>Spermatophyta</taxon>
        <taxon>Magnoliopsida</taxon>
        <taxon>eudicotyledons</taxon>
        <taxon>Gunneridae</taxon>
        <taxon>Pentapetalae</taxon>
        <taxon>rosids</taxon>
        <taxon>malvids</taxon>
        <taxon>Malvales</taxon>
        <taxon>Malvaceae</taxon>
        <taxon>Malvoideae</taxon>
        <taxon>Gossypium</taxon>
    </lineage>
</organism>
<dbReference type="Pfam" id="PF13975">
    <property type="entry name" value="gag-asp_proteas"/>
    <property type="match status" value="1"/>
</dbReference>
<reference evidence="1 2" key="1">
    <citation type="journal article" date="2019" name="Genome Biol. Evol.">
        <title>Insights into the evolution of the New World diploid cottons (Gossypium, subgenus Houzingenia) based on genome sequencing.</title>
        <authorList>
            <person name="Grover C.E."/>
            <person name="Arick M.A. 2nd"/>
            <person name="Thrash A."/>
            <person name="Conover J.L."/>
            <person name="Sanders W.S."/>
            <person name="Peterson D.G."/>
            <person name="Frelichowski J.E."/>
            <person name="Scheffler J.A."/>
            <person name="Scheffler B.E."/>
            <person name="Wendel J.F."/>
        </authorList>
    </citation>
    <scope>NUCLEOTIDE SEQUENCE [LARGE SCALE GENOMIC DNA]</scope>
    <source>
        <strain evidence="1">6</strain>
        <tissue evidence="1">Leaf</tissue>
    </source>
</reference>
<dbReference type="InterPro" id="IPR021109">
    <property type="entry name" value="Peptidase_aspartic_dom_sf"/>
</dbReference>
<dbReference type="EMBL" id="JABFAE010000012">
    <property type="protein sequence ID" value="MBA0842299.1"/>
    <property type="molecule type" value="Genomic_DNA"/>
</dbReference>
<keyword evidence="2" id="KW-1185">Reference proteome</keyword>
<evidence type="ECO:0008006" key="3">
    <source>
        <dbReference type="Google" id="ProtNLM"/>
    </source>
</evidence>
<proteinExistence type="predicted"/>
<feature type="non-terminal residue" evidence="1">
    <location>
        <position position="1"/>
    </location>
</feature>
<accession>A0A7J9K7Q5</accession>
<protein>
    <recommendedName>
        <fullName evidence="3">Aspartic peptidase DDI1-type domain-containing protein</fullName>
    </recommendedName>
</protein>
<evidence type="ECO:0000313" key="2">
    <source>
        <dbReference type="Proteomes" id="UP000593575"/>
    </source>
</evidence>
<comment type="caution">
    <text evidence="1">The sequence shown here is derived from an EMBL/GenBank/DDBJ whole genome shotgun (WGS) entry which is preliminary data.</text>
</comment>
<dbReference type="PANTHER" id="PTHR12917:SF18">
    <property type="entry name" value="DNA DAMAGE-INDUCIBLE PROTEIN 1-LIKE"/>
    <property type="match status" value="1"/>
</dbReference>
<dbReference type="CDD" id="cd00303">
    <property type="entry name" value="retropepsin_like"/>
    <property type="match status" value="1"/>
</dbReference>
<dbReference type="Gene3D" id="2.40.70.10">
    <property type="entry name" value="Acid Proteases"/>
    <property type="match status" value="1"/>
</dbReference>
<gene>
    <name evidence="1" type="ORF">Goarm_002133</name>
</gene>
<name>A0A7J9K7Q5_9ROSI</name>
<dbReference type="AlphaFoldDB" id="A0A7J9K7Q5"/>
<dbReference type="Proteomes" id="UP000593575">
    <property type="component" value="Unassembled WGS sequence"/>
</dbReference>
<dbReference type="PANTHER" id="PTHR12917">
    <property type="entry name" value="ASPARTYL PROTEASE DDI-RELATED"/>
    <property type="match status" value="1"/>
</dbReference>